<dbReference type="OrthoDB" id="1421156at2759"/>
<keyword evidence="3" id="KW-1185">Reference proteome</keyword>
<feature type="region of interest" description="Disordered" evidence="1">
    <location>
        <begin position="66"/>
        <end position="87"/>
    </location>
</feature>
<feature type="compositionally biased region" description="Basic and acidic residues" evidence="1">
    <location>
        <begin position="78"/>
        <end position="87"/>
    </location>
</feature>
<sequence length="87" mass="9971">MDTEDALSGVPIHLHHGSPLPSEAIYSSKEELYTSIQAWAAQHHYAFMIGRSKKTNNGPRIKIFYNCDRHVPPPSDNHPQKHLQDRR</sequence>
<evidence type="ECO:0000313" key="2">
    <source>
        <dbReference type="EMBL" id="RKF55830.1"/>
    </source>
</evidence>
<organism evidence="2 3">
    <name type="scientific">Erysiphe neolycopersici</name>
    <dbReference type="NCBI Taxonomy" id="212602"/>
    <lineage>
        <taxon>Eukaryota</taxon>
        <taxon>Fungi</taxon>
        <taxon>Dikarya</taxon>
        <taxon>Ascomycota</taxon>
        <taxon>Pezizomycotina</taxon>
        <taxon>Leotiomycetes</taxon>
        <taxon>Erysiphales</taxon>
        <taxon>Erysiphaceae</taxon>
        <taxon>Erysiphe</taxon>
    </lineage>
</organism>
<reference evidence="2 3" key="1">
    <citation type="journal article" date="2018" name="BMC Genomics">
        <title>Comparative genome analyses reveal sequence features reflecting distinct modes of host-adaptation between dicot and monocot powdery mildew.</title>
        <authorList>
            <person name="Wu Y."/>
            <person name="Ma X."/>
            <person name="Pan Z."/>
            <person name="Kale S.D."/>
            <person name="Song Y."/>
            <person name="King H."/>
            <person name="Zhang Q."/>
            <person name="Presley C."/>
            <person name="Deng X."/>
            <person name="Wei C.I."/>
            <person name="Xiao S."/>
        </authorList>
    </citation>
    <scope>NUCLEOTIDE SEQUENCE [LARGE SCALE GENOMIC DNA]</scope>
    <source>
        <strain evidence="2">UMSG2</strain>
    </source>
</reference>
<feature type="region of interest" description="Disordered" evidence="1">
    <location>
        <begin position="1"/>
        <end position="20"/>
    </location>
</feature>
<protein>
    <submittedName>
        <fullName evidence="2">Uncharacterized protein</fullName>
    </submittedName>
</protein>
<proteinExistence type="predicted"/>
<comment type="caution">
    <text evidence="2">The sequence shown here is derived from an EMBL/GenBank/DDBJ whole genome shotgun (WGS) entry which is preliminary data.</text>
</comment>
<feature type="non-terminal residue" evidence="2">
    <location>
        <position position="87"/>
    </location>
</feature>
<accession>A0A420HEF6</accession>
<gene>
    <name evidence="2" type="ORF">OnM2_086027</name>
</gene>
<dbReference type="Proteomes" id="UP000286134">
    <property type="component" value="Unassembled WGS sequence"/>
</dbReference>
<evidence type="ECO:0000256" key="1">
    <source>
        <dbReference type="SAM" id="MobiDB-lite"/>
    </source>
</evidence>
<evidence type="ECO:0000313" key="3">
    <source>
        <dbReference type="Proteomes" id="UP000286134"/>
    </source>
</evidence>
<dbReference type="AlphaFoldDB" id="A0A420HEF6"/>
<name>A0A420HEF6_9PEZI</name>
<dbReference type="EMBL" id="MCFK01008659">
    <property type="protein sequence ID" value="RKF55830.1"/>
    <property type="molecule type" value="Genomic_DNA"/>
</dbReference>